<keyword evidence="2" id="KW-0472">Membrane</keyword>
<sequence>MKATRLVNARSAVHGDRGAASHGDRGAASHGDRGAAMILVMAWSMLLLLLALVVTRAAIGQILPSDRSERSYEALAAAEAGIDDYRARLLAQPSYFRESDPTNLSLTGWAQVPGGASAGEFTVAVDSSTAGSEGVIRLYSTGRSGNMTRTLEAVLSKRSTLDYVYMSDIETPSPMLPGAYSTAPIAGAVGGQPTSQGVASSLCSRYWYEQGAISPTVQGNQRNLNFCQWAGIYSNERIVGKLHTNDVWRLDNVNLSGALDAGAISSACRSAADGLLPGEVGCSENRRFISTAESGITSNNGANAVWPPASTPTYQGDAFRPASSGDATQRNPRYEPVLELPQSPALLKKRASSNGCVFTGPTRIRFSVETGVGYMYVTSPDTLVTATACGGTTLKSSTSAPATQVTKKIALNGFTDLVVYIQNVPRPGQADDADNDYDVNNRWTAGTEPTCKAKTTKIYPYLIPNDTVDRALFNSGSTYKGFPSEQADPASPWYANNCGSGDLYVQGPYKGNLTIATQSNIVLTSSVTDSTSTGTSGQPAASSTSALGLVSEKFTYAYRPTKADRTWVGDWKSANAVDPKYNFALLAVDECFAAQDPYYSPRQGNIYLWGSLAQKYRCVVGSTGGYYKQYAFDSRLMSLHPPYMLELSTEPWEVERYSELTPVTQGVGSTAWPLVTARDGVVTVQNAVVQSGAATVAVVGTTATVAATSAGQVVVSYEVVSASTVETRHLVVTVE</sequence>
<keyword evidence="2" id="KW-0812">Transmembrane</keyword>
<dbReference type="AlphaFoldDB" id="A0A6J7IIK7"/>
<feature type="compositionally biased region" description="Basic and acidic residues" evidence="1">
    <location>
        <begin position="13"/>
        <end position="30"/>
    </location>
</feature>
<feature type="transmembrane region" description="Helical" evidence="2">
    <location>
        <begin position="35"/>
        <end position="59"/>
    </location>
</feature>
<proteinExistence type="predicted"/>
<name>A0A6J7IIK7_9ZZZZ</name>
<feature type="region of interest" description="Disordered" evidence="1">
    <location>
        <begin position="1"/>
        <end position="30"/>
    </location>
</feature>
<evidence type="ECO:0000256" key="2">
    <source>
        <dbReference type="SAM" id="Phobius"/>
    </source>
</evidence>
<feature type="region of interest" description="Disordered" evidence="1">
    <location>
        <begin position="300"/>
        <end position="331"/>
    </location>
</feature>
<keyword evidence="2" id="KW-1133">Transmembrane helix</keyword>
<dbReference type="EMBL" id="CAFBNE010000004">
    <property type="protein sequence ID" value="CAB4930466.1"/>
    <property type="molecule type" value="Genomic_DNA"/>
</dbReference>
<accession>A0A6J7IIK7</accession>
<gene>
    <name evidence="3" type="ORF">UFOPK3772_00218</name>
</gene>
<evidence type="ECO:0000313" key="3">
    <source>
        <dbReference type="EMBL" id="CAB4930466.1"/>
    </source>
</evidence>
<evidence type="ECO:0000256" key="1">
    <source>
        <dbReference type="SAM" id="MobiDB-lite"/>
    </source>
</evidence>
<reference evidence="3" key="1">
    <citation type="submission" date="2020-05" db="EMBL/GenBank/DDBJ databases">
        <authorList>
            <person name="Chiriac C."/>
            <person name="Salcher M."/>
            <person name="Ghai R."/>
            <person name="Kavagutti S V."/>
        </authorList>
    </citation>
    <scope>NUCLEOTIDE SEQUENCE</scope>
</reference>
<protein>
    <submittedName>
        <fullName evidence="3">Unannotated protein</fullName>
    </submittedName>
</protein>
<organism evidence="3">
    <name type="scientific">freshwater metagenome</name>
    <dbReference type="NCBI Taxonomy" id="449393"/>
    <lineage>
        <taxon>unclassified sequences</taxon>
        <taxon>metagenomes</taxon>
        <taxon>ecological metagenomes</taxon>
    </lineage>
</organism>